<dbReference type="RefSeq" id="WP_319836485.1">
    <property type="nucleotide sequence ID" value="NZ_CP137624.1"/>
</dbReference>
<evidence type="ECO:0000313" key="3">
    <source>
        <dbReference type="Proteomes" id="UP001322664"/>
    </source>
</evidence>
<keyword evidence="1" id="KW-0812">Transmembrane</keyword>
<dbReference type="Proteomes" id="UP001322664">
    <property type="component" value="Chromosome"/>
</dbReference>
<accession>A0ABZ0S297</accession>
<keyword evidence="1" id="KW-1133">Transmembrane helix</keyword>
<keyword evidence="3" id="KW-1185">Reference proteome</keyword>
<sequence>MQNSNGFSLVDTLVGLVIIFFLAGTLLPLSSHLQSSLYNQKLELHASEIALNGARAVQLYHLTSGEMTIQNVTYDWHYTDGEICVDFHNTKEKRQKCIGF</sequence>
<proteinExistence type="predicted"/>
<dbReference type="EMBL" id="CP137624">
    <property type="protein sequence ID" value="WPK11462.1"/>
    <property type="molecule type" value="Genomic_DNA"/>
</dbReference>
<evidence type="ECO:0000256" key="1">
    <source>
        <dbReference type="SAM" id="Phobius"/>
    </source>
</evidence>
<feature type="transmembrane region" description="Helical" evidence="1">
    <location>
        <begin position="6"/>
        <end position="29"/>
    </location>
</feature>
<reference evidence="2 3" key="1">
    <citation type="submission" date="2023-09" db="EMBL/GenBank/DDBJ databases">
        <authorList>
            <person name="Page C.A."/>
            <person name="Perez-Diaz I.M."/>
        </authorList>
    </citation>
    <scope>NUCLEOTIDE SEQUENCE [LARGE SCALE GENOMIC DNA]</scope>
    <source>
        <strain evidence="2 3">Ll15</strain>
    </source>
</reference>
<organism evidence="2 3">
    <name type="scientific">Lysinibacillus louembei</name>
    <dbReference type="NCBI Taxonomy" id="1470088"/>
    <lineage>
        <taxon>Bacteria</taxon>
        <taxon>Bacillati</taxon>
        <taxon>Bacillota</taxon>
        <taxon>Bacilli</taxon>
        <taxon>Bacillales</taxon>
        <taxon>Bacillaceae</taxon>
        <taxon>Lysinibacillus</taxon>
    </lineage>
</organism>
<gene>
    <name evidence="2" type="ORF">R6U77_16445</name>
</gene>
<keyword evidence="1" id="KW-0472">Membrane</keyword>
<name>A0ABZ0S297_9BACI</name>
<evidence type="ECO:0000313" key="2">
    <source>
        <dbReference type="EMBL" id="WPK11462.1"/>
    </source>
</evidence>
<protein>
    <submittedName>
        <fullName evidence="2">Type II secretion system protein</fullName>
    </submittedName>
</protein>